<sequence length="99" mass="11072">MATLTQKYEIGPLSCKRFKKKQWDTNPHVLRHITTNSKAFLSSGCQTYDAEFDVEFELELEVELEVELGESLSRSLGQVGFVGTLNGTYSVCDAPTSLH</sequence>
<dbReference type="Proteomes" id="UP000789525">
    <property type="component" value="Unassembled WGS sequence"/>
</dbReference>
<name>A0ACA9K5S6_9GLOM</name>
<evidence type="ECO:0000313" key="2">
    <source>
        <dbReference type="Proteomes" id="UP000789525"/>
    </source>
</evidence>
<comment type="caution">
    <text evidence="1">The sequence shown here is derived from an EMBL/GenBank/DDBJ whole genome shotgun (WGS) entry which is preliminary data.</text>
</comment>
<protein>
    <submittedName>
        <fullName evidence="1">1502_t:CDS:1</fullName>
    </submittedName>
</protein>
<reference evidence="1" key="1">
    <citation type="submission" date="2021-06" db="EMBL/GenBank/DDBJ databases">
        <authorList>
            <person name="Kallberg Y."/>
            <person name="Tangrot J."/>
            <person name="Rosling A."/>
        </authorList>
    </citation>
    <scope>NUCLEOTIDE SEQUENCE</scope>
    <source>
        <strain evidence="1">CL356</strain>
    </source>
</reference>
<gene>
    <name evidence="1" type="ORF">ACOLOM_LOCUS769</name>
</gene>
<accession>A0ACA9K5S6</accession>
<evidence type="ECO:0000313" key="1">
    <source>
        <dbReference type="EMBL" id="CAG8451414.1"/>
    </source>
</evidence>
<keyword evidence="2" id="KW-1185">Reference proteome</keyword>
<dbReference type="EMBL" id="CAJVPT010000838">
    <property type="protein sequence ID" value="CAG8451414.1"/>
    <property type="molecule type" value="Genomic_DNA"/>
</dbReference>
<proteinExistence type="predicted"/>
<organism evidence="1 2">
    <name type="scientific">Acaulospora colombiana</name>
    <dbReference type="NCBI Taxonomy" id="27376"/>
    <lineage>
        <taxon>Eukaryota</taxon>
        <taxon>Fungi</taxon>
        <taxon>Fungi incertae sedis</taxon>
        <taxon>Mucoromycota</taxon>
        <taxon>Glomeromycotina</taxon>
        <taxon>Glomeromycetes</taxon>
        <taxon>Diversisporales</taxon>
        <taxon>Acaulosporaceae</taxon>
        <taxon>Acaulospora</taxon>
    </lineage>
</organism>